<dbReference type="InterPro" id="IPR003141">
    <property type="entry name" value="Pol/His_phosphatase_N"/>
</dbReference>
<dbReference type="PANTHER" id="PTHR42924:SF3">
    <property type="entry name" value="POLYMERASE_HISTIDINOL PHOSPHATASE N-TERMINAL DOMAIN-CONTAINING PROTEIN"/>
    <property type="match status" value="1"/>
</dbReference>
<proteinExistence type="predicted"/>
<reference evidence="2 3" key="1">
    <citation type="submission" date="2016-06" db="EMBL/GenBank/DDBJ databases">
        <title>Draft genome of Moraxella nonliquefaciens CCUG 60284.</title>
        <authorList>
            <person name="Salva-Serra F."/>
            <person name="Engstrom-Jakobsson H."/>
            <person name="Thorell K."/>
            <person name="Gonzales-Siles L."/>
            <person name="Karlsson R."/>
            <person name="Boulund F."/>
            <person name="Engstrand L."/>
            <person name="Kristiansson E."/>
            <person name="Moore E."/>
        </authorList>
    </citation>
    <scope>NUCLEOTIDE SEQUENCE [LARGE SCALE GENOMIC DNA]</scope>
    <source>
        <strain evidence="2 3">CCUG 60284</strain>
    </source>
</reference>
<dbReference type="Gene3D" id="1.10.150.650">
    <property type="match status" value="1"/>
</dbReference>
<comment type="caution">
    <text evidence="2">The sequence shown here is derived from an EMBL/GenBank/DDBJ whole genome shotgun (WGS) entry which is preliminary data.</text>
</comment>
<dbReference type="SUPFAM" id="SSF89550">
    <property type="entry name" value="PHP domain-like"/>
    <property type="match status" value="1"/>
</dbReference>
<dbReference type="InterPro" id="IPR052018">
    <property type="entry name" value="PHP_domain"/>
</dbReference>
<accession>A0A1B8PK52</accession>
<dbReference type="Pfam" id="PF02811">
    <property type="entry name" value="PHP"/>
    <property type="match status" value="1"/>
</dbReference>
<gene>
    <name evidence="2" type="ORF">A9Z60_08100</name>
</gene>
<evidence type="ECO:0000259" key="1">
    <source>
        <dbReference type="SMART" id="SM00481"/>
    </source>
</evidence>
<dbReference type="OrthoDB" id="9804333at2"/>
<name>A0A1B8PK52_MORNO</name>
<dbReference type="AlphaFoldDB" id="A0A1B8PK52"/>
<evidence type="ECO:0000313" key="2">
    <source>
        <dbReference type="EMBL" id="OBX51132.1"/>
    </source>
</evidence>
<feature type="domain" description="Polymerase/histidinol phosphatase N-terminal" evidence="1">
    <location>
        <begin position="4"/>
        <end position="69"/>
    </location>
</feature>
<dbReference type="InterPro" id="IPR016195">
    <property type="entry name" value="Pol/histidinol_Pase-like"/>
</dbReference>
<dbReference type="PANTHER" id="PTHR42924">
    <property type="entry name" value="EXONUCLEASE"/>
    <property type="match status" value="1"/>
</dbReference>
<protein>
    <submittedName>
        <fullName evidence="2">Phosphatase</fullName>
    </submittedName>
</protein>
<dbReference type="GO" id="GO:0004534">
    <property type="term" value="F:5'-3' RNA exonuclease activity"/>
    <property type="evidence" value="ECO:0007669"/>
    <property type="project" value="TreeGrafter"/>
</dbReference>
<dbReference type="Proteomes" id="UP000092671">
    <property type="component" value="Unassembled WGS sequence"/>
</dbReference>
<dbReference type="RefSeq" id="WP_066892849.1">
    <property type="nucleotide sequence ID" value="NZ_LZDN01000007.1"/>
</dbReference>
<dbReference type="SMART" id="SM00481">
    <property type="entry name" value="POLIIIAc"/>
    <property type="match status" value="1"/>
</dbReference>
<sequence>MIRVDLHSHSTCSDGTFCPAHTVRLAHDAGIDIFALTDHDTISGIDEARQMADELGMRLINGVEISCHHQISGGYGKNQTTTKTIHILALNFTNKERLNQKLNHLQNSRATRGHAIVIKMAKILADMADFVHINEQVLWQAVLTKAQGNAKAVGRAHIACVLFEMGVVKTVQEAFDKYLADNKPAYVAIDSLSMAQTIALIHECGGISVLAHPTRYHLSATRVRKLIADFAMLGGQAIELPIPSEPIATQAMIDRCVSEHGLMVSVGSDFHGQNMPWRKLGRVATPKAGQVGVWEQF</sequence>
<dbReference type="InterPro" id="IPR004013">
    <property type="entry name" value="PHP_dom"/>
</dbReference>
<dbReference type="EMBL" id="LZDN01000007">
    <property type="protein sequence ID" value="OBX51132.1"/>
    <property type="molecule type" value="Genomic_DNA"/>
</dbReference>
<dbReference type="GO" id="GO:0035312">
    <property type="term" value="F:5'-3' DNA exonuclease activity"/>
    <property type="evidence" value="ECO:0007669"/>
    <property type="project" value="TreeGrafter"/>
</dbReference>
<evidence type="ECO:0000313" key="3">
    <source>
        <dbReference type="Proteomes" id="UP000092671"/>
    </source>
</evidence>
<organism evidence="2 3">
    <name type="scientific">Moraxella nonliquefaciens</name>
    <dbReference type="NCBI Taxonomy" id="478"/>
    <lineage>
        <taxon>Bacteria</taxon>
        <taxon>Pseudomonadati</taxon>
        <taxon>Pseudomonadota</taxon>
        <taxon>Gammaproteobacteria</taxon>
        <taxon>Moraxellales</taxon>
        <taxon>Moraxellaceae</taxon>
        <taxon>Moraxella</taxon>
    </lineage>
</organism>
<dbReference type="CDD" id="cd07438">
    <property type="entry name" value="PHP_HisPPase_AMP"/>
    <property type="match status" value="1"/>
</dbReference>
<dbReference type="Gene3D" id="3.20.20.140">
    <property type="entry name" value="Metal-dependent hydrolases"/>
    <property type="match status" value="1"/>
</dbReference>